<keyword evidence="2" id="KW-1133">Transmembrane helix</keyword>
<keyword evidence="2" id="KW-0812">Transmembrane</keyword>
<comment type="subcellular location">
    <subcellularLocation>
        <location evidence="2">Cell inner membrane</location>
        <topology evidence="2">Single-pass membrane protein</topology>
        <orientation evidence="2">Cytoplasmic side</orientation>
    </subcellularLocation>
</comment>
<keyword evidence="2" id="KW-0408">Iron</keyword>
<feature type="domain" description="LapB rubredoxin metal binding" evidence="3">
    <location>
        <begin position="365"/>
        <end position="392"/>
    </location>
</feature>
<keyword evidence="2" id="KW-0997">Cell inner membrane</keyword>
<comment type="similarity">
    <text evidence="2">Belongs to the LapB family.</text>
</comment>
<dbReference type="InterPro" id="IPR011990">
    <property type="entry name" value="TPR-like_helical_dom_sf"/>
</dbReference>
<dbReference type="InterPro" id="IPR019734">
    <property type="entry name" value="TPR_rpt"/>
</dbReference>
<dbReference type="NCBIfam" id="NF008753">
    <property type="entry name" value="PRK11788.1-1"/>
    <property type="match status" value="1"/>
</dbReference>
<gene>
    <name evidence="2 4" type="primary">lapB</name>
    <name evidence="4" type="ORF">ACFFHK_06615</name>
</gene>
<dbReference type="Pfam" id="PF18073">
    <property type="entry name" value="Zn_ribbon_LapB"/>
    <property type="match status" value="1"/>
</dbReference>
<evidence type="ECO:0000313" key="5">
    <source>
        <dbReference type="Proteomes" id="UP001589767"/>
    </source>
</evidence>
<feature type="topological domain" description="Cytoplasmic" evidence="2">
    <location>
        <begin position="21"/>
        <end position="395"/>
    </location>
</feature>
<feature type="binding site" evidence="2">
    <location>
        <position position="370"/>
    </location>
    <ligand>
        <name>Fe cation</name>
        <dbReference type="ChEBI" id="CHEBI:24875"/>
    </ligand>
</feature>
<keyword evidence="2" id="KW-0802">TPR repeat</keyword>
<feature type="binding site" evidence="2">
    <location>
        <position position="381"/>
    </location>
    <ligand>
        <name>Fe cation</name>
        <dbReference type="ChEBI" id="CHEBI:24875"/>
    </ligand>
</feature>
<keyword evidence="1 2" id="KW-0479">Metal-binding</keyword>
<feature type="binding site" evidence="2">
    <location>
        <position position="367"/>
    </location>
    <ligand>
        <name>Fe cation</name>
        <dbReference type="ChEBI" id="CHEBI:24875"/>
    </ligand>
</feature>
<dbReference type="EMBL" id="JBHLWB010000007">
    <property type="protein sequence ID" value="MFC0309379.1"/>
    <property type="molecule type" value="Genomic_DNA"/>
</dbReference>
<comment type="caution">
    <text evidence="4">The sequence shown here is derived from an EMBL/GenBank/DDBJ whole genome shotgun (WGS) entry which is preliminary data.</text>
</comment>
<keyword evidence="2" id="KW-1003">Cell membrane</keyword>
<accession>A0ABV6H185</accession>
<evidence type="ECO:0000256" key="2">
    <source>
        <dbReference type="HAMAP-Rule" id="MF_00994"/>
    </source>
</evidence>
<organism evidence="4 5">
    <name type="scientific">Gallibacterium trehalosifermentans</name>
    <dbReference type="NCBI Taxonomy" id="516935"/>
    <lineage>
        <taxon>Bacteria</taxon>
        <taxon>Pseudomonadati</taxon>
        <taxon>Pseudomonadota</taxon>
        <taxon>Gammaproteobacteria</taxon>
        <taxon>Pasteurellales</taxon>
        <taxon>Pasteurellaceae</taxon>
        <taxon>Gallibacterium</taxon>
    </lineage>
</organism>
<keyword evidence="5" id="KW-1185">Reference proteome</keyword>
<dbReference type="Gene3D" id="1.25.40.10">
    <property type="entry name" value="Tetratricopeptide repeat domain"/>
    <property type="match status" value="1"/>
</dbReference>
<evidence type="ECO:0000256" key="1">
    <source>
        <dbReference type="ARBA" id="ARBA00022723"/>
    </source>
</evidence>
<dbReference type="InterPro" id="IPR041166">
    <property type="entry name" value="Rubredoxin_2"/>
</dbReference>
<sequence length="395" mass="46528">MLELLFLLLPIAAAYGWYMGNRSAKKDQEEISNKLSRDYMTGVNFLLSNQQEKAVDLFLKMLEKQESENAIDNSSQFEAELTLGNLFRSRGEVDRALRIHQNIDSNPNYTYEQKLLTKQQLAKDFMFIGFLDRAEKLYLELCEEPDYTENALHELANIYQRTKEWHKAIEIGERYRKLTQSESNTSLSHYYCELALQQKQEQKNRQQIITYLTKALTVSPNCVRATLILSQEYALQNNYLQAINTLQKVAKQNIDYVSESLPALIQYYQHLPEHLSEFEHYLIHLQQQKASSTVVLTMTHYLEKKSGTLAAKNYLYHQLEKQPTMRLFHRFIQYQIDEVEDGNGKESLKLLYNIVDERLKQGFKYRCHHCGFQSHKLIWQCPSCRHWETITPIDN</sequence>
<dbReference type="Proteomes" id="UP001589767">
    <property type="component" value="Unassembled WGS sequence"/>
</dbReference>
<dbReference type="HAMAP" id="MF_00994">
    <property type="entry name" value="LPS_assembly_LapB"/>
    <property type="match status" value="1"/>
</dbReference>
<proteinExistence type="inferred from homology"/>
<dbReference type="NCBIfam" id="NF008756">
    <property type="entry name" value="PRK11788.1-4"/>
    <property type="match status" value="1"/>
</dbReference>
<reference evidence="4 5" key="1">
    <citation type="submission" date="2024-09" db="EMBL/GenBank/DDBJ databases">
        <authorList>
            <person name="Sun Q."/>
            <person name="Mori K."/>
        </authorList>
    </citation>
    <scope>NUCLEOTIDE SEQUENCE [LARGE SCALE GENOMIC DNA]</scope>
    <source>
        <strain evidence="4 5">CCM 7539</strain>
    </source>
</reference>
<name>A0ABV6H185_9PAST</name>
<dbReference type="InterPro" id="IPR030865">
    <property type="entry name" value="LapB"/>
</dbReference>
<feature type="binding site" evidence="2">
    <location>
        <position position="384"/>
    </location>
    <ligand>
        <name>Fe cation</name>
        <dbReference type="ChEBI" id="CHEBI:24875"/>
    </ligand>
</feature>
<dbReference type="Pfam" id="PF13176">
    <property type="entry name" value="TPR_7"/>
    <property type="match status" value="1"/>
</dbReference>
<comment type="function">
    <text evidence="2">Modulates cellular lipopolysaccharide (LPS) levels by regulating LpxC, which is involved in lipid A biosynthesis. May act by modulating the proteolytic activity of FtsH towards LpxC. May also coordinate assembly of proteins involved in LPS synthesis at the plasma membrane.</text>
</comment>
<keyword evidence="2" id="KW-0472">Membrane</keyword>
<keyword evidence="2" id="KW-0677">Repeat</keyword>
<protein>
    <recommendedName>
        <fullName evidence="2">Lipopolysaccharide assembly protein B</fullName>
    </recommendedName>
</protein>
<evidence type="ECO:0000259" key="3">
    <source>
        <dbReference type="Pfam" id="PF18073"/>
    </source>
</evidence>
<dbReference type="NCBIfam" id="NF008757">
    <property type="entry name" value="PRK11788.1-5"/>
    <property type="match status" value="1"/>
</dbReference>
<dbReference type="SUPFAM" id="SSF48452">
    <property type="entry name" value="TPR-like"/>
    <property type="match status" value="1"/>
</dbReference>
<dbReference type="RefSeq" id="WP_382370782.1">
    <property type="nucleotide sequence ID" value="NZ_JBHLWB010000007.1"/>
</dbReference>
<evidence type="ECO:0000313" key="4">
    <source>
        <dbReference type="EMBL" id="MFC0309379.1"/>
    </source>
</evidence>